<evidence type="ECO:0000259" key="3">
    <source>
        <dbReference type="PROSITE" id="PS50113"/>
    </source>
</evidence>
<evidence type="ECO:0000256" key="2">
    <source>
        <dbReference type="ARBA" id="ARBA00023172"/>
    </source>
</evidence>
<dbReference type="CDD" id="cd01948">
    <property type="entry name" value="EAL"/>
    <property type="match status" value="1"/>
</dbReference>
<dbReference type="Proteomes" id="UP000570166">
    <property type="component" value="Unassembled WGS sequence"/>
</dbReference>
<dbReference type="Gene3D" id="3.30.70.270">
    <property type="match status" value="1"/>
</dbReference>
<reference evidence="7 8" key="1">
    <citation type="submission" date="2020-07" db="EMBL/GenBank/DDBJ databases">
        <authorList>
            <person name="Sun Q."/>
        </authorList>
    </citation>
    <scope>NUCLEOTIDE SEQUENCE [LARGE SCALE GENOMIC DNA]</scope>
    <source>
        <strain evidence="7 8">CGMCC 1.13654</strain>
    </source>
</reference>
<dbReference type="InterPro" id="IPR013762">
    <property type="entry name" value="Integrase-like_cat_sf"/>
</dbReference>
<dbReference type="InterPro" id="IPR010998">
    <property type="entry name" value="Integrase_recombinase_N"/>
</dbReference>
<dbReference type="GO" id="GO:0006310">
    <property type="term" value="P:DNA recombination"/>
    <property type="evidence" value="ECO:0007669"/>
    <property type="project" value="UniProtKB-KW"/>
</dbReference>
<feature type="domain" description="GGDEF" evidence="5">
    <location>
        <begin position="195"/>
        <end position="328"/>
    </location>
</feature>
<evidence type="ECO:0000259" key="6">
    <source>
        <dbReference type="PROSITE" id="PS51898"/>
    </source>
</evidence>
<protein>
    <submittedName>
        <fullName evidence="7">EAL domain-containing protein</fullName>
    </submittedName>
</protein>
<organism evidence="7 8">
    <name type="scientific">Sphingomonas chungangi</name>
    <dbReference type="NCBI Taxonomy" id="2683589"/>
    <lineage>
        <taxon>Bacteria</taxon>
        <taxon>Pseudomonadati</taxon>
        <taxon>Pseudomonadota</taxon>
        <taxon>Alphaproteobacteria</taxon>
        <taxon>Sphingomonadales</taxon>
        <taxon>Sphingomonadaceae</taxon>
        <taxon>Sphingomonas</taxon>
    </lineage>
</organism>
<dbReference type="Pfam" id="PF08448">
    <property type="entry name" value="PAS_4"/>
    <property type="match status" value="1"/>
</dbReference>
<feature type="domain" description="PAC" evidence="3">
    <location>
        <begin position="109"/>
        <end position="163"/>
    </location>
</feature>
<feature type="domain" description="EAL" evidence="4">
    <location>
        <begin position="337"/>
        <end position="588"/>
    </location>
</feature>
<dbReference type="Gene3D" id="3.20.20.450">
    <property type="entry name" value="EAL domain"/>
    <property type="match status" value="1"/>
</dbReference>
<dbReference type="InterPro" id="IPR052155">
    <property type="entry name" value="Biofilm_reg_signaling"/>
</dbReference>
<dbReference type="InterPro" id="IPR000160">
    <property type="entry name" value="GGDEF_dom"/>
</dbReference>
<dbReference type="InterPro" id="IPR011010">
    <property type="entry name" value="DNA_brk_join_enz"/>
</dbReference>
<dbReference type="Gene3D" id="1.10.150.130">
    <property type="match status" value="1"/>
</dbReference>
<keyword evidence="2" id="KW-0233">DNA recombination</keyword>
<name>A0A838L8C6_9SPHN</name>
<dbReference type="InterPro" id="IPR002104">
    <property type="entry name" value="Integrase_catalytic"/>
</dbReference>
<dbReference type="SUPFAM" id="SSF55785">
    <property type="entry name" value="PYP-like sensor domain (PAS domain)"/>
    <property type="match status" value="1"/>
</dbReference>
<dbReference type="PROSITE" id="PS50887">
    <property type="entry name" value="GGDEF"/>
    <property type="match status" value="1"/>
</dbReference>
<dbReference type="SMART" id="SM00052">
    <property type="entry name" value="EAL"/>
    <property type="match status" value="1"/>
</dbReference>
<dbReference type="InterPro" id="IPR013656">
    <property type="entry name" value="PAS_4"/>
</dbReference>
<dbReference type="PROSITE" id="PS51898">
    <property type="entry name" value="TYR_RECOMBINASE"/>
    <property type="match status" value="1"/>
</dbReference>
<accession>A0A838L8C6</accession>
<evidence type="ECO:0000313" key="7">
    <source>
        <dbReference type="EMBL" id="MBA2934982.1"/>
    </source>
</evidence>
<evidence type="ECO:0000256" key="1">
    <source>
        <dbReference type="ARBA" id="ARBA00023125"/>
    </source>
</evidence>
<gene>
    <name evidence="7" type="ORF">HZF05_12825</name>
</gene>
<dbReference type="SUPFAM" id="SSF141868">
    <property type="entry name" value="EAL domain-like"/>
    <property type="match status" value="1"/>
</dbReference>
<dbReference type="AlphaFoldDB" id="A0A838L8C6"/>
<dbReference type="PANTHER" id="PTHR44757">
    <property type="entry name" value="DIGUANYLATE CYCLASE DGCP"/>
    <property type="match status" value="1"/>
</dbReference>
<proteinExistence type="predicted"/>
<dbReference type="Gene3D" id="1.10.443.10">
    <property type="entry name" value="Intergrase catalytic core"/>
    <property type="match status" value="1"/>
</dbReference>
<dbReference type="Pfam" id="PF00589">
    <property type="entry name" value="Phage_integrase"/>
    <property type="match status" value="1"/>
</dbReference>
<evidence type="ECO:0000259" key="5">
    <source>
        <dbReference type="PROSITE" id="PS50887"/>
    </source>
</evidence>
<dbReference type="InterPro" id="IPR000014">
    <property type="entry name" value="PAS"/>
</dbReference>
<dbReference type="InterPro" id="IPR000700">
    <property type="entry name" value="PAS-assoc_C"/>
</dbReference>
<comment type="caution">
    <text evidence="7">The sequence shown here is derived from an EMBL/GenBank/DDBJ whole genome shotgun (WGS) entry which is preliminary data.</text>
</comment>
<feature type="domain" description="Tyr recombinase" evidence="6">
    <location>
        <begin position="847"/>
        <end position="977"/>
    </location>
</feature>
<evidence type="ECO:0000313" key="8">
    <source>
        <dbReference type="Proteomes" id="UP000570166"/>
    </source>
</evidence>
<dbReference type="PROSITE" id="PS50883">
    <property type="entry name" value="EAL"/>
    <property type="match status" value="1"/>
</dbReference>
<dbReference type="SUPFAM" id="SSF55073">
    <property type="entry name" value="Nucleotide cyclase"/>
    <property type="match status" value="1"/>
</dbReference>
<dbReference type="CDD" id="cd00130">
    <property type="entry name" value="PAS"/>
    <property type="match status" value="1"/>
</dbReference>
<evidence type="ECO:0000259" key="4">
    <source>
        <dbReference type="PROSITE" id="PS50883"/>
    </source>
</evidence>
<keyword evidence="8" id="KW-1185">Reference proteome</keyword>
<dbReference type="SMART" id="SM00267">
    <property type="entry name" value="GGDEF"/>
    <property type="match status" value="1"/>
</dbReference>
<dbReference type="InterPro" id="IPR029787">
    <property type="entry name" value="Nucleotide_cyclase"/>
</dbReference>
<dbReference type="InterPro" id="IPR043128">
    <property type="entry name" value="Rev_trsase/Diguanyl_cyclase"/>
</dbReference>
<dbReference type="GO" id="GO:0003677">
    <property type="term" value="F:DNA binding"/>
    <property type="evidence" value="ECO:0007669"/>
    <property type="project" value="UniProtKB-KW"/>
</dbReference>
<dbReference type="PANTHER" id="PTHR44757:SF2">
    <property type="entry name" value="BIOFILM ARCHITECTURE MAINTENANCE PROTEIN MBAA"/>
    <property type="match status" value="1"/>
</dbReference>
<dbReference type="InterPro" id="IPR035919">
    <property type="entry name" value="EAL_sf"/>
</dbReference>
<dbReference type="NCBIfam" id="TIGR00254">
    <property type="entry name" value="GGDEF"/>
    <property type="match status" value="1"/>
</dbReference>
<dbReference type="Gene3D" id="3.30.450.20">
    <property type="entry name" value="PAS domain"/>
    <property type="match status" value="1"/>
</dbReference>
<keyword evidence="1" id="KW-0238">DNA-binding</keyword>
<dbReference type="GO" id="GO:0015074">
    <property type="term" value="P:DNA integration"/>
    <property type="evidence" value="ECO:0007669"/>
    <property type="project" value="InterPro"/>
</dbReference>
<sequence>MVRIRLFKGSEAAALDSSVSVVSDPRASSARRPVDDPLALLRNFEQSGQGWFWATDAAGRITYLTDSLAATLGDSGVGILGSSFADHFVRCDDGAEVSRTLPFIMTRRLSFEKLMLRTADPADGRWWLVSGSAQVDAGGQFVGYRGSGVDITEQRKSSEQASQLAMYDALTGLPNRLHMARTLEASLTALRLRKRPCALLLIDLDRFKQVNDTLGHPAGDALLKQVGERLLTIVGDREKIFRLGGDEFQIILSDSDDRGVLGNLADRIIASLSQPYTVAGSRCIIGASIGIALAPSDGSASEELIRNVDLALYAAKGSGRGRFRFFSGDLLQAATDRRRLEDDLRDALAKGEIDLLYQPIVNARTNCVTGVEALMRWTHPVHGPISPALFIPIAEEADLIQQLGAWVIRRACEDAVRWPGALRVAVNVSPMQFTNEDLPKIVLSALAASGLPPARLELELTEGVFLSESPETDGMFSVLKDIGVRLALDDFGTGYSSLGYLKTAPFDKIKIDQSFVRGVTAPGSRNGAIIAAIVALADALGMETTAEGIESFDQLALIRDLRVSHVQGYIYSKAIASGEIAARLESGDWAIAPSGPARQRSERQSLFRKAGAIVGNFYHGVTIRNLSETGALIDGLMELEAGTPMILDFGDGQLVGATVRRTSRRQAGVEFGLPLVSDGNGGLCTRQKVAPYLLATAGLPAIGESGAIGAETGSLSVEQLAERFGIGFHAAPATDPLAGGSSGVPTVEQLARRYLDHVGRHARTRAIGEQCLREHILPQFGRFRLDEMAYTDVNGWLGSIAGRAGYGPAVADRLRGVMGYMFLLAKRWELPGAAINPFDRRAAQGRGRDRKMTAEDIERLRQAADASHNAHLGAIVALLLGTRLRVRELLIAKWDDIDLENRTWRVAGEDGAIDTVSLSVAAAEIVRGLPRWDGCPHVMANPRTRRPYRSIFGSWDAARRRAGLPDISMHELRGFAI</sequence>
<dbReference type="PROSITE" id="PS50113">
    <property type="entry name" value="PAC"/>
    <property type="match status" value="1"/>
</dbReference>
<dbReference type="InterPro" id="IPR035965">
    <property type="entry name" value="PAS-like_dom_sf"/>
</dbReference>
<dbReference type="Pfam" id="PF00990">
    <property type="entry name" value="GGDEF"/>
    <property type="match status" value="1"/>
</dbReference>
<dbReference type="SUPFAM" id="SSF56349">
    <property type="entry name" value="DNA breaking-rejoining enzymes"/>
    <property type="match status" value="1"/>
</dbReference>
<dbReference type="InterPro" id="IPR001633">
    <property type="entry name" value="EAL_dom"/>
</dbReference>
<dbReference type="EMBL" id="JACEIB010000007">
    <property type="protein sequence ID" value="MBA2934982.1"/>
    <property type="molecule type" value="Genomic_DNA"/>
</dbReference>
<dbReference type="Pfam" id="PF00563">
    <property type="entry name" value="EAL"/>
    <property type="match status" value="1"/>
</dbReference>
<dbReference type="CDD" id="cd01949">
    <property type="entry name" value="GGDEF"/>
    <property type="match status" value="1"/>
</dbReference>